<dbReference type="Proteomes" id="UP000632222">
    <property type="component" value="Unassembled WGS sequence"/>
</dbReference>
<organism evidence="1 2">
    <name type="scientific">Deinococcus roseus</name>
    <dbReference type="NCBI Taxonomy" id="392414"/>
    <lineage>
        <taxon>Bacteria</taxon>
        <taxon>Thermotogati</taxon>
        <taxon>Deinococcota</taxon>
        <taxon>Deinococci</taxon>
        <taxon>Deinococcales</taxon>
        <taxon>Deinococcaceae</taxon>
        <taxon>Deinococcus</taxon>
    </lineage>
</organism>
<dbReference type="InterPro" id="IPR023214">
    <property type="entry name" value="HAD_sf"/>
</dbReference>
<dbReference type="PANTHER" id="PTHR18901">
    <property type="entry name" value="2-DEOXYGLUCOSE-6-PHOSPHATE PHOSPHATASE 2"/>
    <property type="match status" value="1"/>
</dbReference>
<reference evidence="2" key="1">
    <citation type="journal article" date="2019" name="Int. J. Syst. Evol. Microbiol.">
        <title>The Global Catalogue of Microorganisms (GCM) 10K type strain sequencing project: providing services to taxonomists for standard genome sequencing and annotation.</title>
        <authorList>
            <consortium name="The Broad Institute Genomics Platform"/>
            <consortium name="The Broad Institute Genome Sequencing Center for Infectious Disease"/>
            <person name="Wu L."/>
            <person name="Ma J."/>
        </authorList>
    </citation>
    <scope>NUCLEOTIDE SEQUENCE [LARGE SCALE GENOMIC DNA]</scope>
    <source>
        <strain evidence="2">JCM 14370</strain>
    </source>
</reference>
<dbReference type="InterPro" id="IPR006439">
    <property type="entry name" value="HAD-SF_hydro_IA"/>
</dbReference>
<dbReference type="PANTHER" id="PTHR18901:SF38">
    <property type="entry name" value="PSEUDOURIDINE-5'-PHOSPHATASE"/>
    <property type="match status" value="1"/>
</dbReference>
<dbReference type="NCBIfam" id="TIGR01509">
    <property type="entry name" value="HAD-SF-IA-v3"/>
    <property type="match status" value="1"/>
</dbReference>
<gene>
    <name evidence="1" type="ORF">GCM10008938_48010</name>
</gene>
<evidence type="ECO:0000313" key="1">
    <source>
        <dbReference type="EMBL" id="GGJ56235.1"/>
    </source>
</evidence>
<dbReference type="Pfam" id="PF13419">
    <property type="entry name" value="HAD_2"/>
    <property type="match status" value="1"/>
</dbReference>
<proteinExistence type="predicted"/>
<dbReference type="Gene3D" id="1.10.150.240">
    <property type="entry name" value="Putative phosphatase, domain 2"/>
    <property type="match status" value="1"/>
</dbReference>
<protein>
    <recommendedName>
        <fullName evidence="3">Hydrolase</fullName>
    </recommendedName>
</protein>
<dbReference type="SFLD" id="SFLDS00003">
    <property type="entry name" value="Haloacid_Dehalogenase"/>
    <property type="match status" value="1"/>
</dbReference>
<name>A0ABQ2DIR5_9DEIO</name>
<accession>A0ABQ2DIR5</accession>
<evidence type="ECO:0000313" key="2">
    <source>
        <dbReference type="Proteomes" id="UP000632222"/>
    </source>
</evidence>
<dbReference type="InterPro" id="IPR036412">
    <property type="entry name" value="HAD-like_sf"/>
</dbReference>
<keyword evidence="2" id="KW-1185">Reference proteome</keyword>
<sequence length="214" mass="24152">MFEAMIFDFDGLILDTETPEFEAYEAFYQRQGRILQLSEWQRGIGTWGAFDPWAAFNFSEAERDGFHAQVREDVLKRIGEATLREGVKELFEEAKAEGIRIAMATSSDWEWIDEWTGKHGIQQYFEVFATRYEVPQVKPAPDLYLLALSKLGLHADQAIAIEDSFNGSTAALGAGLRCVVVPNRVTSTQKFSADCKRLESLKGGLKDLRALFAK</sequence>
<dbReference type="InterPro" id="IPR023198">
    <property type="entry name" value="PGP-like_dom2"/>
</dbReference>
<dbReference type="SFLD" id="SFLDG01129">
    <property type="entry name" value="C1.5:_HAD__Beta-PGM__Phosphata"/>
    <property type="match status" value="1"/>
</dbReference>
<evidence type="ECO:0008006" key="3">
    <source>
        <dbReference type="Google" id="ProtNLM"/>
    </source>
</evidence>
<dbReference type="InterPro" id="IPR041492">
    <property type="entry name" value="HAD_2"/>
</dbReference>
<dbReference type="SUPFAM" id="SSF56784">
    <property type="entry name" value="HAD-like"/>
    <property type="match status" value="1"/>
</dbReference>
<dbReference type="EMBL" id="BMOD01000035">
    <property type="protein sequence ID" value="GGJ56235.1"/>
    <property type="molecule type" value="Genomic_DNA"/>
</dbReference>
<dbReference type="Gene3D" id="3.40.50.1000">
    <property type="entry name" value="HAD superfamily/HAD-like"/>
    <property type="match status" value="1"/>
</dbReference>
<dbReference type="CDD" id="cd16423">
    <property type="entry name" value="HAD_BPGM-like"/>
    <property type="match status" value="1"/>
</dbReference>
<dbReference type="RefSeq" id="WP_229684951.1">
    <property type="nucleotide sequence ID" value="NZ_BMOD01000035.1"/>
</dbReference>
<comment type="caution">
    <text evidence="1">The sequence shown here is derived from an EMBL/GenBank/DDBJ whole genome shotgun (WGS) entry which is preliminary data.</text>
</comment>